<dbReference type="Gene3D" id="3.90.1150.10">
    <property type="entry name" value="Aspartate Aminotransferase, domain 1"/>
    <property type="match status" value="1"/>
</dbReference>
<organism evidence="2 3">
    <name type="scientific">Mesorhizobium metallidurans STM 2683</name>
    <dbReference type="NCBI Taxonomy" id="1297569"/>
    <lineage>
        <taxon>Bacteria</taxon>
        <taxon>Pseudomonadati</taxon>
        <taxon>Pseudomonadota</taxon>
        <taxon>Alphaproteobacteria</taxon>
        <taxon>Hyphomicrobiales</taxon>
        <taxon>Phyllobacteriaceae</taxon>
        <taxon>Mesorhizobium</taxon>
    </lineage>
</organism>
<comment type="caution">
    <text evidence="2">The sequence shown here is derived from an EMBL/GenBank/DDBJ whole genome shotgun (WGS) entry which is preliminary data.</text>
</comment>
<name>M5ENJ8_9HYPH</name>
<dbReference type="InterPro" id="IPR015422">
    <property type="entry name" value="PyrdxlP-dep_Trfase_small"/>
</dbReference>
<gene>
    <name evidence="2" type="ORF">MESS2_1710004</name>
</gene>
<protein>
    <recommendedName>
        <fullName evidence="4">Cysteine desulfurase</fullName>
    </recommendedName>
</protein>
<dbReference type="AlphaFoldDB" id="M5ENJ8"/>
<accession>M5ENJ8</accession>
<evidence type="ECO:0000313" key="2">
    <source>
        <dbReference type="EMBL" id="CCV05897.1"/>
    </source>
</evidence>
<reference evidence="2 3" key="1">
    <citation type="submission" date="2013-02" db="EMBL/GenBank/DDBJ databases">
        <authorList>
            <person name="Genoscope - CEA"/>
        </authorList>
    </citation>
    <scope>NUCLEOTIDE SEQUENCE [LARGE SCALE GENOMIC DNA]</scope>
    <source>
        <strain evidence="2 3">STM 2683</strain>
    </source>
</reference>
<evidence type="ECO:0008006" key="4">
    <source>
        <dbReference type="Google" id="ProtNLM"/>
    </source>
</evidence>
<evidence type="ECO:0000313" key="3">
    <source>
        <dbReference type="Proteomes" id="UP000012062"/>
    </source>
</evidence>
<evidence type="ECO:0000256" key="1">
    <source>
        <dbReference type="SAM" id="MobiDB-lite"/>
    </source>
</evidence>
<dbReference type="EMBL" id="CAUM01000081">
    <property type="protein sequence ID" value="CCV05897.1"/>
    <property type="molecule type" value="Genomic_DNA"/>
</dbReference>
<proteinExistence type="predicted"/>
<sequence length="79" mass="8468">MRNLSLTGSACRAAPSHVLTTMGISYEDAKPTLRVSLSTFIPKADLELAMAEIVAAVNTEPQRPRSKSDNSSRPCASFT</sequence>
<keyword evidence="3" id="KW-1185">Reference proteome</keyword>
<feature type="region of interest" description="Disordered" evidence="1">
    <location>
        <begin position="58"/>
        <end position="79"/>
    </location>
</feature>
<dbReference type="Proteomes" id="UP000012062">
    <property type="component" value="Unassembled WGS sequence"/>
</dbReference>